<evidence type="ECO:0000313" key="3">
    <source>
        <dbReference type="WBParaSite" id="HPLM_0000888001-mRNA-1"/>
    </source>
</evidence>
<proteinExistence type="predicted"/>
<sequence>MLRKKVNYCWRCSPRFLLFDGGSNVVRSSSKTLFVHAECWAGWSGNIQYRDLSFNEPYPVVHLQ</sequence>
<dbReference type="EMBL" id="UZAF01016946">
    <property type="protein sequence ID" value="VDO36008.1"/>
    <property type="molecule type" value="Genomic_DNA"/>
</dbReference>
<accession>A0A158QMP0</accession>
<dbReference type="Proteomes" id="UP000268014">
    <property type="component" value="Unassembled WGS sequence"/>
</dbReference>
<reference evidence="3" key="1">
    <citation type="submission" date="2016-04" db="UniProtKB">
        <authorList>
            <consortium name="WormBaseParasite"/>
        </authorList>
    </citation>
    <scope>IDENTIFICATION</scope>
</reference>
<evidence type="ECO:0000313" key="1">
    <source>
        <dbReference type="EMBL" id="VDO36008.1"/>
    </source>
</evidence>
<dbReference type="AlphaFoldDB" id="A0A158QMP0"/>
<dbReference type="WBParaSite" id="HPLM_0000888001-mRNA-1">
    <property type="protein sequence ID" value="HPLM_0000888001-mRNA-1"/>
    <property type="gene ID" value="HPLM_0000888001"/>
</dbReference>
<name>A0A158QMP0_HAEPC</name>
<keyword evidence="2" id="KW-1185">Reference proteome</keyword>
<organism evidence="3">
    <name type="scientific">Haemonchus placei</name>
    <name type="common">Barber's pole worm</name>
    <dbReference type="NCBI Taxonomy" id="6290"/>
    <lineage>
        <taxon>Eukaryota</taxon>
        <taxon>Metazoa</taxon>
        <taxon>Ecdysozoa</taxon>
        <taxon>Nematoda</taxon>
        <taxon>Chromadorea</taxon>
        <taxon>Rhabditida</taxon>
        <taxon>Rhabditina</taxon>
        <taxon>Rhabditomorpha</taxon>
        <taxon>Strongyloidea</taxon>
        <taxon>Trichostrongylidae</taxon>
        <taxon>Haemonchus</taxon>
    </lineage>
</organism>
<reference evidence="1 2" key="2">
    <citation type="submission" date="2018-11" db="EMBL/GenBank/DDBJ databases">
        <authorList>
            <consortium name="Pathogen Informatics"/>
        </authorList>
    </citation>
    <scope>NUCLEOTIDE SEQUENCE [LARGE SCALE GENOMIC DNA]</scope>
    <source>
        <strain evidence="1 2">MHpl1</strain>
    </source>
</reference>
<evidence type="ECO:0000313" key="2">
    <source>
        <dbReference type="Proteomes" id="UP000268014"/>
    </source>
</evidence>
<gene>
    <name evidence="1" type="ORF">HPLM_LOCUS8872</name>
</gene>
<protein>
    <submittedName>
        <fullName evidence="3">Ovule protein</fullName>
    </submittedName>
</protein>